<proteinExistence type="inferred from homology"/>
<sequence length="317" mass="34668">MDEALLQRKGGRICEILTWEVVVEELKRLSFFAAPFLAVAFSQCLLQVVSMTMAGHLGELPLSGSFLPIPEIGPSIVVHLARNTVFPCVPLLGFGIRIRVRIHRGGIGYRFIVLVLRDLARILHGVLIVMSGNRTLYLKDVFMSVQKFFRFAVPSAVMCCLEWWCFEILVLMSGLLPNSKLETSVLSICLSSDALHYNIPLGISIAASTRISNALGAGNPQAAQVTSFVSLLLTLVETLIASTILFCCLHVFGYDYSSENEVVLKVARIDPLVCLSLIADGLHEVACGMVRGMGWQHIGAYANLRAYYLAGIPAAII</sequence>
<evidence type="ECO:0000313" key="2">
    <source>
        <dbReference type="EMBL" id="KAE8673146.1"/>
    </source>
</evidence>
<dbReference type="GO" id="GO:0015297">
    <property type="term" value="F:antiporter activity"/>
    <property type="evidence" value="ECO:0007669"/>
    <property type="project" value="InterPro"/>
</dbReference>
<reference evidence="2" key="1">
    <citation type="submission" date="2019-09" db="EMBL/GenBank/DDBJ databases">
        <title>Draft genome information of white flower Hibiscus syriacus.</title>
        <authorList>
            <person name="Kim Y.-M."/>
        </authorList>
    </citation>
    <scope>NUCLEOTIDE SEQUENCE [LARGE SCALE GENOMIC DNA]</scope>
    <source>
        <strain evidence="2">YM2019G1</strain>
    </source>
</reference>
<dbReference type="AlphaFoldDB" id="A0A6A2Y8C6"/>
<dbReference type="Pfam" id="PF01554">
    <property type="entry name" value="MatE"/>
    <property type="match status" value="1"/>
</dbReference>
<dbReference type="EMBL" id="VEPZ02001435">
    <property type="protein sequence ID" value="KAE8673146.1"/>
    <property type="molecule type" value="Genomic_DNA"/>
</dbReference>
<comment type="caution">
    <text evidence="2">The sequence shown here is derived from an EMBL/GenBank/DDBJ whole genome shotgun (WGS) entry which is preliminary data.</text>
</comment>
<protein>
    <submittedName>
        <fullName evidence="2">MATE efflux family protein 7</fullName>
    </submittedName>
</protein>
<dbReference type="PANTHER" id="PTHR11206">
    <property type="entry name" value="MULTIDRUG RESISTANCE PROTEIN"/>
    <property type="match status" value="1"/>
</dbReference>
<accession>A0A6A2Y8C6</accession>
<gene>
    <name evidence="2" type="ORF">F3Y22_tig00111810pilonHSYRG00145</name>
</gene>
<dbReference type="GO" id="GO:0042910">
    <property type="term" value="F:xenobiotic transmembrane transporter activity"/>
    <property type="evidence" value="ECO:0007669"/>
    <property type="project" value="InterPro"/>
</dbReference>
<dbReference type="InterPro" id="IPR002528">
    <property type="entry name" value="MATE_fam"/>
</dbReference>
<evidence type="ECO:0000313" key="3">
    <source>
        <dbReference type="Proteomes" id="UP000436088"/>
    </source>
</evidence>
<organism evidence="2 3">
    <name type="scientific">Hibiscus syriacus</name>
    <name type="common">Rose of Sharon</name>
    <dbReference type="NCBI Taxonomy" id="106335"/>
    <lineage>
        <taxon>Eukaryota</taxon>
        <taxon>Viridiplantae</taxon>
        <taxon>Streptophyta</taxon>
        <taxon>Embryophyta</taxon>
        <taxon>Tracheophyta</taxon>
        <taxon>Spermatophyta</taxon>
        <taxon>Magnoliopsida</taxon>
        <taxon>eudicotyledons</taxon>
        <taxon>Gunneridae</taxon>
        <taxon>Pentapetalae</taxon>
        <taxon>rosids</taxon>
        <taxon>malvids</taxon>
        <taxon>Malvales</taxon>
        <taxon>Malvaceae</taxon>
        <taxon>Malvoideae</taxon>
        <taxon>Hibiscus</taxon>
    </lineage>
</organism>
<name>A0A6A2Y8C6_HIBSY</name>
<comment type="similarity">
    <text evidence="1">Belongs to the multi antimicrobial extrusion (MATE) (TC 2.A.66.1) family.</text>
</comment>
<dbReference type="GO" id="GO:0016020">
    <property type="term" value="C:membrane"/>
    <property type="evidence" value="ECO:0007669"/>
    <property type="project" value="InterPro"/>
</dbReference>
<dbReference type="Proteomes" id="UP000436088">
    <property type="component" value="Unassembled WGS sequence"/>
</dbReference>
<evidence type="ECO:0000256" key="1">
    <source>
        <dbReference type="ARBA" id="ARBA00010199"/>
    </source>
</evidence>
<keyword evidence="3" id="KW-1185">Reference proteome</keyword>